<feature type="signal peptide" evidence="1">
    <location>
        <begin position="1"/>
        <end position="16"/>
    </location>
</feature>
<feature type="domain" description="Haem-binding uptake Tiki superfamily ChaN" evidence="2">
    <location>
        <begin position="21"/>
        <end position="211"/>
    </location>
</feature>
<evidence type="ECO:0000256" key="1">
    <source>
        <dbReference type="SAM" id="SignalP"/>
    </source>
</evidence>
<dbReference type="SUPFAM" id="SSF159501">
    <property type="entry name" value="EreA/ChaN-like"/>
    <property type="match status" value="1"/>
</dbReference>
<evidence type="ECO:0000313" key="3">
    <source>
        <dbReference type="EMBL" id="MCB5200394.1"/>
    </source>
</evidence>
<keyword evidence="4" id="KW-1185">Reference proteome</keyword>
<gene>
    <name evidence="3" type="ORF">LGQ03_14190</name>
</gene>
<reference evidence="3" key="1">
    <citation type="submission" date="2021-10" db="EMBL/GenBank/DDBJ databases">
        <title>Loktanella gaetbuli sp. nov., isolated from a tidal flat.</title>
        <authorList>
            <person name="Park S."/>
            <person name="Yoon J.-H."/>
        </authorList>
    </citation>
    <scope>NUCLEOTIDE SEQUENCE</scope>
    <source>
        <strain evidence="3">TSTF-M6</strain>
    </source>
</reference>
<proteinExistence type="predicted"/>
<dbReference type="EMBL" id="JAJATZ010000007">
    <property type="protein sequence ID" value="MCB5200394.1"/>
    <property type="molecule type" value="Genomic_DNA"/>
</dbReference>
<dbReference type="Gene3D" id="3.40.50.11550">
    <property type="match status" value="2"/>
</dbReference>
<dbReference type="CDD" id="cd14727">
    <property type="entry name" value="ChanN-like"/>
    <property type="match status" value="1"/>
</dbReference>
<dbReference type="Pfam" id="PF04187">
    <property type="entry name" value="Cofac_haem_bdg"/>
    <property type="match status" value="1"/>
</dbReference>
<dbReference type="InterPro" id="IPR007314">
    <property type="entry name" value="Cofac_haem-bd_dom"/>
</dbReference>
<dbReference type="RefSeq" id="WP_226748920.1">
    <property type="nucleotide sequence ID" value="NZ_JAJATZ010000007.1"/>
</dbReference>
<feature type="chain" id="PRO_5045880843" evidence="1">
    <location>
        <begin position="17"/>
        <end position="256"/>
    </location>
</feature>
<comment type="caution">
    <text evidence="3">The sequence shown here is derived from an EMBL/GenBank/DDBJ whole genome shotgun (WGS) entry which is preliminary data.</text>
</comment>
<accession>A0ABS8BXH2</accession>
<dbReference type="Proteomes" id="UP001138961">
    <property type="component" value="Unassembled WGS sequence"/>
</dbReference>
<evidence type="ECO:0000313" key="4">
    <source>
        <dbReference type="Proteomes" id="UP001138961"/>
    </source>
</evidence>
<keyword evidence="1" id="KW-0732">Signal</keyword>
<sequence length="256" mass="27044">MIRLIAAICLATPAVADVGPLPRADVFVLGELHDNPDHHAMQAELIARIAPSALVFEMISPADAQAVTQIDDPAALGAVLRWSEKGWPDFAMYHPIFLAAPDAVIVGADVDRDDLMAAMQGSAADVLGIGVTGFNLWTNFGPDYDGLIADQRDAHCGMLPEDMLPGMVEAQRLRDAALALATRDAFDDTGGPVVVITGNGHARIDTAVPALLATLAPELSVWALGQFETDPGDAPFDAVHVTQPIPRDDPCLMLAN</sequence>
<name>A0ABS8BXH2_9RHOB</name>
<keyword evidence="3" id="KW-0449">Lipoprotein</keyword>
<evidence type="ECO:0000259" key="2">
    <source>
        <dbReference type="Pfam" id="PF04187"/>
    </source>
</evidence>
<protein>
    <submittedName>
        <fullName evidence="3">ChaN family lipoprotein</fullName>
    </submittedName>
</protein>
<organism evidence="3 4">
    <name type="scientific">Loktanella gaetbuli</name>
    <dbReference type="NCBI Taxonomy" id="2881335"/>
    <lineage>
        <taxon>Bacteria</taxon>
        <taxon>Pseudomonadati</taxon>
        <taxon>Pseudomonadota</taxon>
        <taxon>Alphaproteobacteria</taxon>
        <taxon>Rhodobacterales</taxon>
        <taxon>Roseobacteraceae</taxon>
        <taxon>Loktanella</taxon>
    </lineage>
</organism>